<dbReference type="Gene3D" id="3.90.400.10">
    <property type="entry name" value="Oligo-1,6-glucosidase, Domain 2"/>
    <property type="match status" value="1"/>
</dbReference>
<evidence type="ECO:0000256" key="5">
    <source>
        <dbReference type="ARBA" id="ARBA00022676"/>
    </source>
</evidence>
<evidence type="ECO:0000259" key="11">
    <source>
        <dbReference type="SMART" id="SM00642"/>
    </source>
</evidence>
<evidence type="ECO:0000313" key="13">
    <source>
        <dbReference type="Proteomes" id="UP000076268"/>
    </source>
</evidence>
<dbReference type="NCBIfam" id="NF011080">
    <property type="entry name" value="PRK14508.1-3"/>
    <property type="match status" value="1"/>
</dbReference>
<dbReference type="GO" id="GO:0004553">
    <property type="term" value="F:hydrolase activity, hydrolyzing O-glycosyl compounds"/>
    <property type="evidence" value="ECO:0007669"/>
    <property type="project" value="InterPro"/>
</dbReference>
<evidence type="ECO:0000256" key="4">
    <source>
        <dbReference type="ARBA" id="ARBA00020295"/>
    </source>
</evidence>
<keyword evidence="6 10" id="KW-0808">Transferase</keyword>
<reference evidence="12 13" key="1">
    <citation type="submission" date="2016-02" db="EMBL/GenBank/DDBJ databases">
        <title>Anaerosporomusa subterraneum gen. nov., sp. nov., a spore-forming obligate anaerobe isolated from saprolite.</title>
        <authorList>
            <person name="Choi J.K."/>
            <person name="Shah M."/>
            <person name="Yee N."/>
        </authorList>
    </citation>
    <scope>NUCLEOTIDE SEQUENCE [LARGE SCALE GENOMIC DNA]</scope>
    <source>
        <strain evidence="12 13">RU4</strain>
    </source>
</reference>
<dbReference type="Pfam" id="PF02446">
    <property type="entry name" value="Glyco_hydro_77"/>
    <property type="match status" value="1"/>
</dbReference>
<comment type="catalytic activity">
    <reaction evidence="1 10">
        <text>Transfers a segment of a (1-&gt;4)-alpha-D-glucan to a new position in an acceptor, which may be glucose or a (1-&gt;4)-alpha-D-glucan.</text>
        <dbReference type="EC" id="2.4.1.25"/>
    </reaction>
</comment>
<dbReference type="InterPro" id="IPR006047">
    <property type="entry name" value="GH13_cat_dom"/>
</dbReference>
<evidence type="ECO:0000256" key="2">
    <source>
        <dbReference type="ARBA" id="ARBA00005684"/>
    </source>
</evidence>
<dbReference type="Gene3D" id="2.60.40.10">
    <property type="entry name" value="Immunoglobulins"/>
    <property type="match status" value="1"/>
</dbReference>
<evidence type="ECO:0000256" key="1">
    <source>
        <dbReference type="ARBA" id="ARBA00000439"/>
    </source>
</evidence>
<dbReference type="InterPro" id="IPR013780">
    <property type="entry name" value="Glyco_hydro_b"/>
</dbReference>
<evidence type="ECO:0000256" key="8">
    <source>
        <dbReference type="ARBA" id="ARBA00031423"/>
    </source>
</evidence>
<gene>
    <name evidence="12" type="ORF">AXX12_07115</name>
</gene>
<feature type="domain" description="Glycosyl hydrolase family 13 catalytic" evidence="11">
    <location>
        <begin position="147"/>
        <end position="556"/>
    </location>
</feature>
<dbReference type="Pfam" id="PF00128">
    <property type="entry name" value="Alpha-amylase"/>
    <property type="match status" value="1"/>
</dbReference>
<dbReference type="InterPro" id="IPR017853">
    <property type="entry name" value="GH"/>
</dbReference>
<dbReference type="CDD" id="cd02857">
    <property type="entry name" value="E_set_CDase_PDE_N"/>
    <property type="match status" value="1"/>
</dbReference>
<dbReference type="STRING" id="1794912.AXX12_07115"/>
<dbReference type="InterPro" id="IPR013783">
    <property type="entry name" value="Ig-like_fold"/>
</dbReference>
<dbReference type="EMBL" id="LSGP01000017">
    <property type="protein sequence ID" value="KYZ76205.1"/>
    <property type="molecule type" value="Genomic_DNA"/>
</dbReference>
<dbReference type="SUPFAM" id="SSF51445">
    <property type="entry name" value="(Trans)glycosidases"/>
    <property type="match status" value="2"/>
</dbReference>
<dbReference type="Proteomes" id="UP000076268">
    <property type="component" value="Unassembled WGS sequence"/>
</dbReference>
<evidence type="ECO:0000256" key="10">
    <source>
        <dbReference type="RuleBase" id="RU361207"/>
    </source>
</evidence>
<evidence type="ECO:0000256" key="3">
    <source>
        <dbReference type="ARBA" id="ARBA00012560"/>
    </source>
</evidence>
<accession>A0A154BQR9</accession>
<dbReference type="GO" id="GO:0004134">
    <property type="term" value="F:4-alpha-glucanotransferase activity"/>
    <property type="evidence" value="ECO:0007669"/>
    <property type="project" value="UniProtKB-EC"/>
</dbReference>
<sequence length="1155" mass="130983">MQLAQDWVVHHSHLALYRQPFGAASCGQTIEIALGLRADRANEVEVASLRLWCEQSGETLLPLEPAGGEQGWLRLATTFAAPEAACLLWYYFILVLRGGDILYYGNNELNLGGAGRLSSTQPPSYQVTVVPETATTPDWWKRSVIYQIFPDRFANGRPDGSVLSPRKGSLLHANWDDNPVYVKDERGHVLTYDFFGGNLAGVRKKLPYLKDLGIHVIYFNPLFDSVSNHKYDTADYHHVDPMFGSDQEFKELCAEAKTAGISILLDGVFSHTGSDSLYFNREGTYPELGAFQSQESSYYPWYRFIEFPERYDCWWGVDALPNVNEMEPSFREFIISGADSVLRHWLKQGAKGWRLDVVDELPDEFVKEFRQSLKQADPEAILLGEVWEDASHKVSYGKLREYFWGNELDSVMNYPFRQAVLDFLLLRVDSVSVHQTLMSLYENYPKQHFYSVMNLIGSHDVARVLTLLGEAVPEEELAGVSARMRARLSPKQRALGLARLKLAVLWQMTFPGTPSVYYGDEAGLEGYRDPLNRRTYPWGQEDSTLVAWYRQLISLRNTYSVLQTGDWQSLPLTDDVYGYFRTICGGCDEFGNLAEDNTALILINRSNSLQEFTVTVPEGIETMSDMLCGEQEFAVKAGELSVILAPFEGKILLHRPAARPRGAGVLLHPTCLPSPHGIGDLGPEAYSFVDWLVAAKQQYWQILPLCPPGLGDSPYQALSAFAGNPLLISPELLVHEGLLAADEVAAAVTANSFPADCVKFKQVSAHKENLFRLAFTRFVSGPDFQAFCEQEAGWLEDYVLFMALSKQYQGQVWTDWPRGAADRMPEDLERLRGELASELAYQRFLQYWFSRQWSQLKQYANSRGVSIIGDLPLFVAHHSADVWANRDLFSLDESGRPDKVAGVPPDYFSVTGQLWGNPQYRWERLKSDDYCWWRERLKSQFQQADIVRIDHFRGLAAYWEIAAEAVTAINGRWVNGPGADFLLTCFRHLETATFIAEDLGVITPDVNELRWRFALPGMQVLHFAFSPEQMKDEKHTILYTGTHDNNTTLGWLRSLRRSDVELYHQVRRHTGADDTLTDREMTSHLVRFALSRHADTVILPLQDILLLGAEARMNKPGKAAGNWGWRMAKDCLTETISRELANWVETYDRALINSR</sequence>
<name>A0A154BQR9_ANASB</name>
<dbReference type="SUPFAM" id="SSF51011">
    <property type="entry name" value="Glycosyl hydrolase domain"/>
    <property type="match status" value="1"/>
</dbReference>
<dbReference type="PANTHER" id="PTHR32438">
    <property type="entry name" value="4-ALPHA-GLUCANOTRANSFERASE DPE1, CHLOROPLASTIC/AMYLOPLASTIC"/>
    <property type="match status" value="1"/>
</dbReference>
<organism evidence="12 13">
    <name type="scientific">Anaerosporomusa subterranea</name>
    <dbReference type="NCBI Taxonomy" id="1794912"/>
    <lineage>
        <taxon>Bacteria</taxon>
        <taxon>Bacillati</taxon>
        <taxon>Bacillota</taxon>
        <taxon>Negativicutes</taxon>
        <taxon>Acetonemataceae</taxon>
        <taxon>Anaerosporomusa</taxon>
    </lineage>
</organism>
<dbReference type="PANTHER" id="PTHR32438:SF5">
    <property type="entry name" value="4-ALPHA-GLUCANOTRANSFERASE DPE1, CHLOROPLASTIC_AMYLOPLASTIC"/>
    <property type="match status" value="1"/>
</dbReference>
<dbReference type="GO" id="GO:0005975">
    <property type="term" value="P:carbohydrate metabolic process"/>
    <property type="evidence" value="ECO:0007669"/>
    <property type="project" value="InterPro"/>
</dbReference>
<dbReference type="InterPro" id="IPR003385">
    <property type="entry name" value="Glyco_hydro_77"/>
</dbReference>
<dbReference type="EC" id="2.4.1.25" evidence="3 10"/>
<dbReference type="Gene3D" id="2.60.40.1180">
    <property type="entry name" value="Golgi alpha-mannosidase II"/>
    <property type="match status" value="1"/>
</dbReference>
<dbReference type="NCBIfam" id="TIGR00217">
    <property type="entry name" value="malQ"/>
    <property type="match status" value="1"/>
</dbReference>
<dbReference type="AlphaFoldDB" id="A0A154BQR9"/>
<proteinExistence type="inferred from homology"/>
<dbReference type="RefSeq" id="WP_066241248.1">
    <property type="nucleotide sequence ID" value="NZ_LSGP01000017.1"/>
</dbReference>
<dbReference type="Gene3D" id="3.20.20.80">
    <property type="entry name" value="Glycosidases"/>
    <property type="match status" value="2"/>
</dbReference>
<dbReference type="CDD" id="cd11338">
    <property type="entry name" value="AmyAc_CMD"/>
    <property type="match status" value="1"/>
</dbReference>
<dbReference type="SMART" id="SM00642">
    <property type="entry name" value="Aamy"/>
    <property type="match status" value="1"/>
</dbReference>
<evidence type="ECO:0000313" key="12">
    <source>
        <dbReference type="EMBL" id="KYZ76205.1"/>
    </source>
</evidence>
<evidence type="ECO:0000256" key="7">
    <source>
        <dbReference type="ARBA" id="ARBA00023277"/>
    </source>
</evidence>
<keyword evidence="5 10" id="KW-0328">Glycosyltransferase</keyword>
<evidence type="ECO:0000256" key="9">
    <source>
        <dbReference type="ARBA" id="ARBA00031501"/>
    </source>
</evidence>
<keyword evidence="7 10" id="KW-0119">Carbohydrate metabolism</keyword>
<dbReference type="InterPro" id="IPR045857">
    <property type="entry name" value="O16G_dom_2"/>
</dbReference>
<protein>
    <recommendedName>
        <fullName evidence="4 10">4-alpha-glucanotransferase</fullName>
        <ecNumber evidence="3 10">2.4.1.25</ecNumber>
    </recommendedName>
    <alternativeName>
        <fullName evidence="8 10">Amylomaltase</fullName>
    </alternativeName>
    <alternativeName>
        <fullName evidence="9 10">Disproportionating enzyme</fullName>
    </alternativeName>
</protein>
<keyword evidence="13" id="KW-1185">Reference proteome</keyword>
<comment type="caution">
    <text evidence="12">The sequence shown here is derived from an EMBL/GenBank/DDBJ whole genome shotgun (WGS) entry which is preliminary data.</text>
</comment>
<evidence type="ECO:0000256" key="6">
    <source>
        <dbReference type="ARBA" id="ARBA00022679"/>
    </source>
</evidence>
<comment type="similarity">
    <text evidence="2 10">Belongs to the disproportionating enzyme family.</text>
</comment>
<dbReference type="OrthoDB" id="9805159at2"/>
<dbReference type="InterPro" id="IPR004185">
    <property type="entry name" value="Glyco_hydro_13_lg-like_dom"/>
</dbReference>